<proteinExistence type="predicted"/>
<dbReference type="WBParaSite" id="PS1159_v2.g11562.t1">
    <property type="protein sequence ID" value="PS1159_v2.g11562.t1"/>
    <property type="gene ID" value="PS1159_v2.g11562"/>
</dbReference>
<dbReference type="Proteomes" id="UP000887580">
    <property type="component" value="Unplaced"/>
</dbReference>
<organism evidence="1 2">
    <name type="scientific">Panagrolaimus sp. PS1159</name>
    <dbReference type="NCBI Taxonomy" id="55785"/>
    <lineage>
        <taxon>Eukaryota</taxon>
        <taxon>Metazoa</taxon>
        <taxon>Ecdysozoa</taxon>
        <taxon>Nematoda</taxon>
        <taxon>Chromadorea</taxon>
        <taxon>Rhabditida</taxon>
        <taxon>Tylenchina</taxon>
        <taxon>Panagrolaimomorpha</taxon>
        <taxon>Panagrolaimoidea</taxon>
        <taxon>Panagrolaimidae</taxon>
        <taxon>Panagrolaimus</taxon>
    </lineage>
</organism>
<sequence>MTAVEPIIPVNLKDYDFIEKIGENAIGDIYSAKERSTQKNYCIKVINKKKLRNPARAKQVLETLSSLDHKNITKIYGVVEISVSPDKIYILLEHASFGTLSAYFKKSLGVSEQMAKDLFRQIVTAVYYLHSNKVAHCGLNPTSIMVDSNGTVKINDSGLGPLCIRHSLMERYYLAPEAIGRSNNNYDGFKADMYSLGIIFRYIINESGAPMTPVCQTLFEKLTNEKEFLRPSTGAILKNKWFA</sequence>
<name>A0AC35EXB0_9BILA</name>
<reference evidence="2" key="1">
    <citation type="submission" date="2022-11" db="UniProtKB">
        <authorList>
            <consortium name="WormBaseParasite"/>
        </authorList>
    </citation>
    <scope>IDENTIFICATION</scope>
</reference>
<accession>A0AC35EXB0</accession>
<evidence type="ECO:0000313" key="2">
    <source>
        <dbReference type="WBParaSite" id="PS1159_v2.g11562.t1"/>
    </source>
</evidence>
<protein>
    <submittedName>
        <fullName evidence="2">Protein kinase domain-containing protein</fullName>
    </submittedName>
</protein>
<evidence type="ECO:0000313" key="1">
    <source>
        <dbReference type="Proteomes" id="UP000887580"/>
    </source>
</evidence>